<dbReference type="PANTHER" id="PTHR36509">
    <property type="entry name" value="BLL3101 PROTEIN"/>
    <property type="match status" value="1"/>
</dbReference>
<dbReference type="InterPro" id="IPR010621">
    <property type="entry name" value="DUF1214"/>
</dbReference>
<dbReference type="SUPFAM" id="SSF160935">
    <property type="entry name" value="VPA0735-like"/>
    <property type="match status" value="1"/>
</dbReference>
<keyword evidence="5" id="KW-1185">Reference proteome</keyword>
<dbReference type="KEGG" id="srn:A4G23_00192"/>
<dbReference type="Gene3D" id="2.60.120.600">
    <property type="entry name" value="Domain of unknown function DUF1214, C-terminal domain"/>
    <property type="match status" value="1"/>
</dbReference>
<dbReference type="InterPro" id="IPR037049">
    <property type="entry name" value="DUF1214_C_sf"/>
</dbReference>
<dbReference type="STRING" id="285473.A4G23_00192"/>
<proteinExistence type="predicted"/>
<feature type="compositionally biased region" description="Basic and acidic residues" evidence="1">
    <location>
        <begin position="1"/>
        <end position="13"/>
    </location>
</feature>
<dbReference type="GeneID" id="33066037"/>
<gene>
    <name evidence="4" type="ORF">A4G23_00192</name>
</gene>
<evidence type="ECO:0008006" key="6">
    <source>
        <dbReference type="Google" id="ProtNLM"/>
    </source>
</evidence>
<dbReference type="PANTHER" id="PTHR36509:SF3">
    <property type="entry name" value="SIGNAL PEPTIDE PROTEIN"/>
    <property type="match status" value="1"/>
</dbReference>
<evidence type="ECO:0000256" key="1">
    <source>
        <dbReference type="SAM" id="MobiDB-lite"/>
    </source>
</evidence>
<dbReference type="Pfam" id="PF06863">
    <property type="entry name" value="DUF1254"/>
    <property type="match status" value="1"/>
</dbReference>
<feature type="domain" description="DUF1254" evidence="3">
    <location>
        <begin position="89"/>
        <end position="212"/>
    </location>
</feature>
<dbReference type="AlphaFoldDB" id="A0A1D8FW99"/>
<dbReference type="InterPro" id="IPR037050">
    <property type="entry name" value="DUF1254_sf"/>
</dbReference>
<sequence>MVEEVNHHDDVRAHAPAPPGIACPDEVRTRLGTLRFSDGFPDDATVRTLFDNLDFQRAVQAYLLGLAPVDMAVMRTALSRWGPANSTMAIWEDLVHPRFVGLVYNTSTSYCYAWLDLRDGPLVVEVPPGVYGGIDDHWCRWVADLGLTGADRGEGGRYLVVPPGYDGDLPAGHVVVRSRTYGNFLGYRGFRDEHGDPHPAVEVIKANARMYPLARAGDPPPTRFVNVSPEPAVAVPPADHRFWELLAEVVRSEPAESADPITLGLFAGLGIRAGEAFDPDDRTRTLLAEAAAVGDATARALTYRFRQSEAYYYPGSAWRKGFLGGYLLRDRGAALLDSAAQLYFWGGSISPAWDREVVGAGSQYAFAFVDAAGSPFDGGRAYRLHVPPAVPADRFWSVILYDTQTRSMLRTGQEWPSVTSQDQGIAVNGDGSVDIRFGPERPPGDDGRNWIQTLPGKGWFTMFRLYGPLRPWFDRTWRLPDITPVE</sequence>
<dbReference type="Gene3D" id="2.60.40.1610">
    <property type="entry name" value="Domain of unknown function DUF1254"/>
    <property type="match status" value="1"/>
</dbReference>
<protein>
    <recommendedName>
        <fullName evidence="6">DUF1254 domain-containing protein</fullName>
    </recommendedName>
</protein>
<dbReference type="PATRIC" id="fig|285473.5.peg.212"/>
<dbReference type="RefSeq" id="WP_069975171.1">
    <property type="nucleotide sequence ID" value="NZ_CP017316.1"/>
</dbReference>
<dbReference type="Gene3D" id="1.10.3360.10">
    <property type="entry name" value="VPA0735-like domain"/>
    <property type="match status" value="1"/>
</dbReference>
<dbReference type="Pfam" id="PF06742">
    <property type="entry name" value="DUF1214"/>
    <property type="match status" value="1"/>
</dbReference>
<dbReference type="EMBL" id="CP017316">
    <property type="protein sequence ID" value="AOT57405.1"/>
    <property type="molecule type" value="Genomic_DNA"/>
</dbReference>
<dbReference type="InterPro" id="IPR010679">
    <property type="entry name" value="DUF1254"/>
</dbReference>
<accession>A0A1D8FW99</accession>
<dbReference type="OrthoDB" id="272779at2"/>
<reference evidence="4 5" key="1">
    <citation type="submission" date="2016-09" db="EMBL/GenBank/DDBJ databases">
        <title>Streptomyces rubrolavendulae MJM4426 Genome sequencing and assembly.</title>
        <authorList>
            <person name="Kim J.-G."/>
        </authorList>
    </citation>
    <scope>NUCLEOTIDE SEQUENCE [LARGE SCALE GENOMIC DNA]</scope>
    <source>
        <strain evidence="4 5">MJM4426</strain>
    </source>
</reference>
<feature type="domain" description="DUF1214" evidence="2">
    <location>
        <begin position="362"/>
        <end position="468"/>
    </location>
</feature>
<name>A0A1D8FW99_9ACTN</name>
<organism evidence="4 5">
    <name type="scientific">Streptomyces rubrolavendulae</name>
    <dbReference type="NCBI Taxonomy" id="285473"/>
    <lineage>
        <taxon>Bacteria</taxon>
        <taxon>Bacillati</taxon>
        <taxon>Actinomycetota</taxon>
        <taxon>Actinomycetes</taxon>
        <taxon>Kitasatosporales</taxon>
        <taxon>Streptomycetaceae</taxon>
        <taxon>Streptomyces</taxon>
    </lineage>
</organism>
<evidence type="ECO:0000259" key="2">
    <source>
        <dbReference type="Pfam" id="PF06742"/>
    </source>
</evidence>
<dbReference type="Proteomes" id="UP000095349">
    <property type="component" value="Chromosome"/>
</dbReference>
<evidence type="ECO:0000259" key="3">
    <source>
        <dbReference type="Pfam" id="PF06863"/>
    </source>
</evidence>
<evidence type="ECO:0000313" key="4">
    <source>
        <dbReference type="EMBL" id="AOT57405.1"/>
    </source>
</evidence>
<evidence type="ECO:0000313" key="5">
    <source>
        <dbReference type="Proteomes" id="UP000095349"/>
    </source>
</evidence>
<feature type="region of interest" description="Disordered" evidence="1">
    <location>
        <begin position="1"/>
        <end position="20"/>
    </location>
</feature>